<name>A0A9W7DJN8_AMBMO</name>
<sequence>MSDYIPTFRFDGHLTIVTGACGGLAEALIKGLLAYGSDIALLDIDQEKTAAKQAEYHKYAIEELKLKEDKVPKMGSYACDISDAEVVNKVFAQVAKDFGKLPLHLVNTAGYCETFPCEDYPSKNAEKMVKVNLLGSLYVSQAFAKPLIKEGIKGASVVLIGSMSGAIVNDPQNQVVYNMSKAGVIHLAKTLACEWAKYNIRVNSLNPGYIYGPLTKNVINGNEELYNRWISGIPQQRMSEPKEYIGAVLYLLSESAASYTTGASLLVDGGFTSW</sequence>
<dbReference type="SUPFAM" id="SSF51735">
    <property type="entry name" value="NAD(P)-binding Rossmann-fold domains"/>
    <property type="match status" value="1"/>
</dbReference>
<dbReference type="FunFam" id="3.40.50.720:FF:000084">
    <property type="entry name" value="Short-chain dehydrogenase reductase"/>
    <property type="match status" value="1"/>
</dbReference>
<accession>A0A9W7DJN8</accession>
<dbReference type="InterPro" id="IPR036291">
    <property type="entry name" value="NAD(P)-bd_dom_sf"/>
</dbReference>
<dbReference type="PROSITE" id="PS00061">
    <property type="entry name" value="ADH_SHORT"/>
    <property type="match status" value="1"/>
</dbReference>
<dbReference type="Proteomes" id="UP001165063">
    <property type="component" value="Unassembled WGS sequence"/>
</dbReference>
<evidence type="ECO:0000313" key="5">
    <source>
        <dbReference type="Proteomes" id="UP001165063"/>
    </source>
</evidence>
<reference evidence="4" key="1">
    <citation type="submission" date="2023-04" db="EMBL/GenBank/DDBJ databases">
        <title>Ambrosiozyma monospora NBRC 1965.</title>
        <authorList>
            <person name="Ichikawa N."/>
            <person name="Sato H."/>
            <person name="Tonouchi N."/>
        </authorList>
    </citation>
    <scope>NUCLEOTIDE SEQUENCE</scope>
    <source>
        <strain evidence="4">NBRC 1965</strain>
    </source>
</reference>
<dbReference type="InterPro" id="IPR002347">
    <property type="entry name" value="SDR_fam"/>
</dbReference>
<organism evidence="4 5">
    <name type="scientific">Ambrosiozyma monospora</name>
    <name type="common">Yeast</name>
    <name type="synonym">Endomycopsis monosporus</name>
    <dbReference type="NCBI Taxonomy" id="43982"/>
    <lineage>
        <taxon>Eukaryota</taxon>
        <taxon>Fungi</taxon>
        <taxon>Dikarya</taxon>
        <taxon>Ascomycota</taxon>
        <taxon>Saccharomycotina</taxon>
        <taxon>Pichiomycetes</taxon>
        <taxon>Pichiales</taxon>
        <taxon>Pichiaceae</taxon>
        <taxon>Ambrosiozyma</taxon>
    </lineage>
</organism>
<dbReference type="PANTHER" id="PTHR43008">
    <property type="entry name" value="BENZIL REDUCTASE"/>
    <property type="match status" value="1"/>
</dbReference>
<dbReference type="Gene3D" id="3.40.50.720">
    <property type="entry name" value="NAD(P)-binding Rossmann-like Domain"/>
    <property type="match status" value="1"/>
</dbReference>
<keyword evidence="5" id="KW-1185">Reference proteome</keyword>
<dbReference type="InterPro" id="IPR020904">
    <property type="entry name" value="Sc_DH/Rdtase_CS"/>
</dbReference>
<dbReference type="GO" id="GO:0016616">
    <property type="term" value="F:oxidoreductase activity, acting on the CH-OH group of donors, NAD or NADP as acceptor"/>
    <property type="evidence" value="ECO:0007669"/>
    <property type="project" value="UniProtKB-ARBA"/>
</dbReference>
<evidence type="ECO:0000256" key="2">
    <source>
        <dbReference type="ARBA" id="ARBA00022857"/>
    </source>
</evidence>
<keyword evidence="3" id="KW-0560">Oxidoreductase</keyword>
<evidence type="ECO:0000313" key="4">
    <source>
        <dbReference type="EMBL" id="GMG29566.1"/>
    </source>
</evidence>
<dbReference type="PRINTS" id="PR00081">
    <property type="entry name" value="GDHRDH"/>
</dbReference>
<keyword evidence="2" id="KW-0521">NADP</keyword>
<protein>
    <submittedName>
        <fullName evidence="4">Unnamed protein product</fullName>
    </submittedName>
</protein>
<dbReference type="AlphaFoldDB" id="A0A9W7DJN8"/>
<proteinExistence type="inferred from homology"/>
<dbReference type="PANTHER" id="PTHR43008:SF14">
    <property type="entry name" value="DEHYDROGENASE ARBD, PUTATIVE-RELATED"/>
    <property type="match status" value="1"/>
</dbReference>
<comment type="similarity">
    <text evidence="1">Belongs to the short-chain dehydrogenases/reductases (SDR) family.</text>
</comment>
<dbReference type="OrthoDB" id="5325318at2759"/>
<evidence type="ECO:0000256" key="3">
    <source>
        <dbReference type="ARBA" id="ARBA00023002"/>
    </source>
</evidence>
<dbReference type="EMBL" id="BSXU01001645">
    <property type="protein sequence ID" value="GMG29566.1"/>
    <property type="molecule type" value="Genomic_DNA"/>
</dbReference>
<comment type="caution">
    <text evidence="4">The sequence shown here is derived from an EMBL/GenBank/DDBJ whole genome shotgun (WGS) entry which is preliminary data.</text>
</comment>
<evidence type="ECO:0000256" key="1">
    <source>
        <dbReference type="ARBA" id="ARBA00006484"/>
    </source>
</evidence>
<dbReference type="Pfam" id="PF13561">
    <property type="entry name" value="adh_short_C2"/>
    <property type="match status" value="1"/>
</dbReference>
<dbReference type="GO" id="GO:0050664">
    <property type="term" value="F:oxidoreductase activity, acting on NAD(P)H, oxygen as acceptor"/>
    <property type="evidence" value="ECO:0007669"/>
    <property type="project" value="TreeGrafter"/>
</dbReference>
<gene>
    <name evidence="4" type="ORF">Amon01_000372200</name>
</gene>